<protein>
    <submittedName>
        <fullName evidence="2">Flagellar FlbD family protein</fullName>
    </submittedName>
</protein>
<organism evidence="2 3">
    <name type="scientific">Trichlorobacter lovleyi (strain ATCC BAA-1151 / DSM 17278 / SZ)</name>
    <name type="common">Geobacter lovleyi</name>
    <dbReference type="NCBI Taxonomy" id="398767"/>
    <lineage>
        <taxon>Bacteria</taxon>
        <taxon>Pseudomonadati</taxon>
        <taxon>Thermodesulfobacteriota</taxon>
        <taxon>Desulfuromonadia</taxon>
        <taxon>Geobacterales</taxon>
        <taxon>Geobacteraceae</taxon>
        <taxon>Trichlorobacter</taxon>
    </lineage>
</organism>
<dbReference type="OrthoDB" id="9799862at2"/>
<keyword evidence="2" id="KW-0966">Cell projection</keyword>
<reference evidence="2 3" key="1">
    <citation type="submission" date="2008-05" db="EMBL/GenBank/DDBJ databases">
        <title>Complete sequence of chromosome of Geobacter lovleyi SZ.</title>
        <authorList>
            <consortium name="US DOE Joint Genome Institute"/>
            <person name="Lucas S."/>
            <person name="Copeland A."/>
            <person name="Lapidus A."/>
            <person name="Glavina del Rio T."/>
            <person name="Dalin E."/>
            <person name="Tice H."/>
            <person name="Bruce D."/>
            <person name="Goodwin L."/>
            <person name="Pitluck S."/>
            <person name="Chertkov O."/>
            <person name="Meincke L."/>
            <person name="Brettin T."/>
            <person name="Detter J.C."/>
            <person name="Han C."/>
            <person name="Tapia R."/>
            <person name="Kuske C.R."/>
            <person name="Schmutz J."/>
            <person name="Larimer F."/>
            <person name="Land M."/>
            <person name="Hauser L."/>
            <person name="Kyrpides N."/>
            <person name="Mikhailova N."/>
            <person name="Sung Y."/>
            <person name="Fletcher K.E."/>
            <person name="Ritalahti K.M."/>
            <person name="Loeffler F.E."/>
            <person name="Richardson P."/>
        </authorList>
    </citation>
    <scope>NUCLEOTIDE SEQUENCE [LARGE SCALE GENOMIC DNA]</scope>
    <source>
        <strain evidence="3">ATCC BAA-1151 / DSM 17278 / SZ</strain>
    </source>
</reference>
<dbReference type="PANTHER" id="PTHR39185">
    <property type="entry name" value="SWARMING MOTILITY PROTEIN SWRD"/>
    <property type="match status" value="1"/>
</dbReference>
<dbReference type="HOGENOM" id="CLU_173020_0_0_7"/>
<feature type="region of interest" description="Disordered" evidence="1">
    <location>
        <begin position="82"/>
        <end position="105"/>
    </location>
</feature>
<dbReference type="RefSeq" id="WP_012468129.1">
    <property type="nucleotide sequence ID" value="NC_010814.1"/>
</dbReference>
<evidence type="ECO:0000256" key="1">
    <source>
        <dbReference type="SAM" id="MobiDB-lite"/>
    </source>
</evidence>
<dbReference type="EMBL" id="CP001089">
    <property type="protein sequence ID" value="ACD93770.1"/>
    <property type="molecule type" value="Genomic_DNA"/>
</dbReference>
<dbReference type="Proteomes" id="UP000002420">
    <property type="component" value="Chromosome"/>
</dbReference>
<dbReference type="Pfam" id="PF06289">
    <property type="entry name" value="FlbD"/>
    <property type="match status" value="1"/>
</dbReference>
<keyword evidence="2" id="KW-0282">Flagellum</keyword>
<dbReference type="AlphaFoldDB" id="B3E9A4"/>
<accession>B3E9A4</accession>
<evidence type="ECO:0000313" key="2">
    <source>
        <dbReference type="EMBL" id="ACD93770.1"/>
    </source>
</evidence>
<name>B3E9A4_TRIL1</name>
<dbReference type="KEGG" id="glo:Glov_0032"/>
<gene>
    <name evidence="2" type="ordered locus">Glov_0032</name>
</gene>
<proteinExistence type="predicted"/>
<dbReference type="PANTHER" id="PTHR39185:SF1">
    <property type="entry name" value="SWARMING MOTILITY PROTEIN SWRD"/>
    <property type="match status" value="1"/>
</dbReference>
<dbReference type="STRING" id="398767.Glov_0032"/>
<keyword evidence="2" id="KW-0969">Cilium</keyword>
<dbReference type="InterPro" id="IPR009384">
    <property type="entry name" value="SwrD-like"/>
</dbReference>
<keyword evidence="3" id="KW-1185">Reference proteome</keyword>
<sequence length="105" mass="12329">MILVTRLDRQTMFLNPDHIVSVEETPDTVITLFNGHHILVREHCQVILNRIIAFRSKVLRRSGAVPNGHAYLRRQRNSRYHRTESEHFLADDTKATLHPLHRQDT</sequence>
<dbReference type="eggNOG" id="COG1582">
    <property type="taxonomic scope" value="Bacteria"/>
</dbReference>
<evidence type="ECO:0000313" key="3">
    <source>
        <dbReference type="Proteomes" id="UP000002420"/>
    </source>
</evidence>